<organism evidence="2 3">
    <name type="scientific">Linum tenue</name>
    <dbReference type="NCBI Taxonomy" id="586396"/>
    <lineage>
        <taxon>Eukaryota</taxon>
        <taxon>Viridiplantae</taxon>
        <taxon>Streptophyta</taxon>
        <taxon>Embryophyta</taxon>
        <taxon>Tracheophyta</taxon>
        <taxon>Spermatophyta</taxon>
        <taxon>Magnoliopsida</taxon>
        <taxon>eudicotyledons</taxon>
        <taxon>Gunneridae</taxon>
        <taxon>Pentapetalae</taxon>
        <taxon>rosids</taxon>
        <taxon>fabids</taxon>
        <taxon>Malpighiales</taxon>
        <taxon>Linaceae</taxon>
        <taxon>Linum</taxon>
    </lineage>
</organism>
<dbReference type="Proteomes" id="UP001154282">
    <property type="component" value="Unassembled WGS sequence"/>
</dbReference>
<proteinExistence type="predicted"/>
<keyword evidence="1" id="KW-0732">Signal</keyword>
<evidence type="ECO:0000313" key="2">
    <source>
        <dbReference type="EMBL" id="CAI0542794.1"/>
    </source>
</evidence>
<dbReference type="AlphaFoldDB" id="A0AAV0QCL7"/>
<comment type="caution">
    <text evidence="2">The sequence shown here is derived from an EMBL/GenBank/DDBJ whole genome shotgun (WGS) entry which is preliminary data.</text>
</comment>
<dbReference type="EMBL" id="CAMGYJ010000009">
    <property type="protein sequence ID" value="CAI0542794.1"/>
    <property type="molecule type" value="Genomic_DNA"/>
</dbReference>
<feature type="chain" id="PRO_5044009972" evidence="1">
    <location>
        <begin position="24"/>
        <end position="104"/>
    </location>
</feature>
<feature type="signal peptide" evidence="1">
    <location>
        <begin position="1"/>
        <end position="23"/>
    </location>
</feature>
<keyword evidence="3" id="KW-1185">Reference proteome</keyword>
<feature type="non-terminal residue" evidence="2">
    <location>
        <position position="1"/>
    </location>
</feature>
<evidence type="ECO:0000256" key="1">
    <source>
        <dbReference type="SAM" id="SignalP"/>
    </source>
</evidence>
<sequence>LSQQPTLSSSLCTSLSLIFLCSSSPYLPTEENPNENLWLFYCSSREIHQSKARAMLFHSFLELSLCLYYPSNIPHYYWSMIMISMAGESSRKLWENMSLSGLNS</sequence>
<evidence type="ECO:0000313" key="3">
    <source>
        <dbReference type="Proteomes" id="UP001154282"/>
    </source>
</evidence>
<reference evidence="2" key="1">
    <citation type="submission" date="2022-08" db="EMBL/GenBank/DDBJ databases">
        <authorList>
            <person name="Gutierrez-Valencia J."/>
        </authorList>
    </citation>
    <scope>NUCLEOTIDE SEQUENCE</scope>
</reference>
<accession>A0AAV0QCL7</accession>
<protein>
    <submittedName>
        <fullName evidence="2">Uncharacterized protein</fullName>
    </submittedName>
</protein>
<name>A0AAV0QCL7_9ROSI</name>
<gene>
    <name evidence="2" type="ORF">LITE_LOCUS42616</name>
</gene>